<keyword evidence="3" id="KW-1185">Reference proteome</keyword>
<dbReference type="OrthoDB" id="9112061at2"/>
<sequence length="251" mass="28010">MSSTDRDGADRPRGVDIVLVHGAWLGAWAWKRVLAPLRAAGHRVFPVTLSGVGERAHQPHESIRLQTHIDDVKAVITCEELTDVLLVGHSYSGMVITGVADQLPTRIARLVYLDAVVPEPGESWSSRHTPETQAQRRELIAKFGHLPVTEPHGMGLQPEDFDWMMRCQRPQPGGVYDSPLDFDKAAWLERPRTFIDCNRPALLTIAAARERARSQPGWERFEIPTGHQVMISAPQALTERLLMLADRQAKG</sequence>
<protein>
    <submittedName>
        <fullName evidence="2">Esterase</fullName>
    </submittedName>
</protein>
<dbReference type="InterPro" id="IPR029058">
    <property type="entry name" value="AB_hydrolase_fold"/>
</dbReference>
<dbReference type="Gene3D" id="3.40.50.1820">
    <property type="entry name" value="alpha/beta hydrolase"/>
    <property type="match status" value="1"/>
</dbReference>
<dbReference type="InterPro" id="IPR000073">
    <property type="entry name" value="AB_hydrolase_1"/>
</dbReference>
<reference evidence="2 3" key="1">
    <citation type="submission" date="2017-11" db="EMBL/GenBank/DDBJ databases">
        <title>Draft genome sequence of Mitsuaria sp. HWN-4.</title>
        <authorList>
            <person name="Gundlapally S.R."/>
        </authorList>
    </citation>
    <scope>NUCLEOTIDE SEQUENCE [LARGE SCALE GENOMIC DNA]</scope>
    <source>
        <strain evidence="2 3">HWN-4</strain>
    </source>
</reference>
<accession>A0A2G9C2F8</accession>
<name>A0A2G9C2F8_9BURK</name>
<dbReference type="Pfam" id="PF12697">
    <property type="entry name" value="Abhydrolase_6"/>
    <property type="match status" value="1"/>
</dbReference>
<organism evidence="2 3">
    <name type="scientific">Roseateles chitinivorans</name>
    <dbReference type="NCBI Taxonomy" id="2917965"/>
    <lineage>
        <taxon>Bacteria</taxon>
        <taxon>Pseudomonadati</taxon>
        <taxon>Pseudomonadota</taxon>
        <taxon>Betaproteobacteria</taxon>
        <taxon>Burkholderiales</taxon>
        <taxon>Sphaerotilaceae</taxon>
        <taxon>Roseateles</taxon>
    </lineage>
</organism>
<dbReference type="AlphaFoldDB" id="A0A2G9C2F8"/>
<gene>
    <name evidence="2" type="ORF">CS062_24125</name>
</gene>
<evidence type="ECO:0000259" key="1">
    <source>
        <dbReference type="Pfam" id="PF12697"/>
    </source>
</evidence>
<dbReference type="InterPro" id="IPR052897">
    <property type="entry name" value="Sec-Metab_Biosynth_Hydrolase"/>
</dbReference>
<dbReference type="SUPFAM" id="SSF53474">
    <property type="entry name" value="alpha/beta-Hydrolases"/>
    <property type="match status" value="1"/>
</dbReference>
<comment type="caution">
    <text evidence="2">The sequence shown here is derived from an EMBL/GenBank/DDBJ whole genome shotgun (WGS) entry which is preliminary data.</text>
</comment>
<evidence type="ECO:0000313" key="3">
    <source>
        <dbReference type="Proteomes" id="UP000231501"/>
    </source>
</evidence>
<dbReference type="EMBL" id="PEOG01000116">
    <property type="protein sequence ID" value="PIM50610.1"/>
    <property type="molecule type" value="Genomic_DNA"/>
</dbReference>
<evidence type="ECO:0000313" key="2">
    <source>
        <dbReference type="EMBL" id="PIM50610.1"/>
    </source>
</evidence>
<feature type="domain" description="AB hydrolase-1" evidence="1">
    <location>
        <begin position="17"/>
        <end position="237"/>
    </location>
</feature>
<dbReference type="RefSeq" id="WP_099864363.1">
    <property type="nucleotide sequence ID" value="NZ_PEOG01000116.1"/>
</dbReference>
<dbReference type="Proteomes" id="UP000231501">
    <property type="component" value="Unassembled WGS sequence"/>
</dbReference>
<dbReference type="PANTHER" id="PTHR37017">
    <property type="entry name" value="AB HYDROLASE-1 DOMAIN-CONTAINING PROTEIN-RELATED"/>
    <property type="match status" value="1"/>
</dbReference>
<proteinExistence type="predicted"/>
<dbReference type="PANTHER" id="PTHR37017:SF11">
    <property type="entry name" value="ESTERASE_LIPASE_THIOESTERASE DOMAIN-CONTAINING PROTEIN"/>
    <property type="match status" value="1"/>
</dbReference>